<evidence type="ECO:0000256" key="5">
    <source>
        <dbReference type="ARBA" id="ARBA00022553"/>
    </source>
</evidence>
<dbReference type="Gene3D" id="1.10.287.130">
    <property type="match status" value="1"/>
</dbReference>
<evidence type="ECO:0000256" key="8">
    <source>
        <dbReference type="ARBA" id="ARBA00023012"/>
    </source>
</evidence>
<keyword evidence="14" id="KW-1185">Reference proteome</keyword>
<keyword evidence="8" id="KW-0902">Two-component regulatory system</keyword>
<dbReference type="GO" id="GO:0005886">
    <property type="term" value="C:plasma membrane"/>
    <property type="evidence" value="ECO:0007669"/>
    <property type="project" value="UniProtKB-SubCell"/>
</dbReference>
<dbReference type="GO" id="GO:0005509">
    <property type="term" value="F:calcium ion binding"/>
    <property type="evidence" value="ECO:0007669"/>
    <property type="project" value="UniProtKB-ARBA"/>
</dbReference>
<comment type="subcellular location">
    <subcellularLocation>
        <location evidence="3">Cell membrane</location>
    </subcellularLocation>
</comment>
<evidence type="ECO:0000256" key="4">
    <source>
        <dbReference type="ARBA" id="ARBA00012438"/>
    </source>
</evidence>
<dbReference type="FunFam" id="1.10.287.130:FF:000001">
    <property type="entry name" value="Two-component sensor histidine kinase"/>
    <property type="match status" value="1"/>
</dbReference>
<dbReference type="InterPro" id="IPR005467">
    <property type="entry name" value="His_kinase_dom"/>
</dbReference>
<dbReference type="InterPro" id="IPR050351">
    <property type="entry name" value="BphY/WalK/GraS-like"/>
</dbReference>
<dbReference type="InterPro" id="IPR004358">
    <property type="entry name" value="Sig_transdc_His_kin-like_C"/>
</dbReference>
<sequence length="391" mass="41530">MESTWLVLVSLALGLGVGAGFVTLLYAAERHGRQAAEVVNPAVPDGIDQVLDALESAGVVLDPSNNVVKASPGAHALGLVWNRQLVHPELLDLVADVRRTGDARAEDLVLSRGPFGDASAHFRVRLATLGTRYVLLLADDHTEAFRLDEVRRDFVANVSHELKTPIAAVGLLAEALDQAADEPVQVRRFADRLMGESRRLARLTQEIIELSRLQAQEALATPELVDVDAVVADAIEQNHVVAAAAGISIVVGKKTGALVYGEQPLLVMAVHNLVANAVNYSSNGSRVGVGVRRHKGAVEITVTDQGVGIPEVDLDRVFERFFRVDDARARNTGGTGLGLAIVKHVVQNHGGDVRVWSQLGSGSTFTIRVPEAPLPLTPPPTASAATGEPTP</sequence>
<evidence type="ECO:0000313" key="13">
    <source>
        <dbReference type="EMBL" id="NYJ21709.1"/>
    </source>
</evidence>
<feature type="compositionally biased region" description="Low complexity" evidence="11">
    <location>
        <begin position="382"/>
        <end position="391"/>
    </location>
</feature>
<dbReference type="EC" id="2.7.13.3" evidence="4"/>
<dbReference type="FunFam" id="3.30.565.10:FF:000006">
    <property type="entry name" value="Sensor histidine kinase WalK"/>
    <property type="match status" value="1"/>
</dbReference>
<dbReference type="RefSeq" id="WP_179580370.1">
    <property type="nucleotide sequence ID" value="NZ_JACCFM010000001.1"/>
</dbReference>
<dbReference type="SUPFAM" id="SSF47384">
    <property type="entry name" value="Homodimeric domain of signal transducing histidine kinase"/>
    <property type="match status" value="1"/>
</dbReference>
<gene>
    <name evidence="13" type="ORF">HNR05_003500</name>
</gene>
<proteinExistence type="predicted"/>
<evidence type="ECO:0000256" key="3">
    <source>
        <dbReference type="ARBA" id="ARBA00004236"/>
    </source>
</evidence>
<accession>A0A7Z0J8A7</accession>
<evidence type="ECO:0000256" key="11">
    <source>
        <dbReference type="SAM" id="MobiDB-lite"/>
    </source>
</evidence>
<dbReference type="PROSITE" id="PS50109">
    <property type="entry name" value="HIS_KIN"/>
    <property type="match status" value="1"/>
</dbReference>
<feature type="region of interest" description="Disordered" evidence="11">
    <location>
        <begin position="372"/>
        <end position="391"/>
    </location>
</feature>
<evidence type="ECO:0000256" key="7">
    <source>
        <dbReference type="ARBA" id="ARBA00022777"/>
    </source>
</evidence>
<evidence type="ECO:0000256" key="6">
    <source>
        <dbReference type="ARBA" id="ARBA00022679"/>
    </source>
</evidence>
<keyword evidence="9" id="KW-0472">Membrane</keyword>
<dbReference type="SUPFAM" id="SSF55874">
    <property type="entry name" value="ATPase domain of HSP90 chaperone/DNA topoisomerase II/histidine kinase"/>
    <property type="match status" value="1"/>
</dbReference>
<dbReference type="PRINTS" id="PR00344">
    <property type="entry name" value="BCTRLSENSOR"/>
</dbReference>
<evidence type="ECO:0000313" key="14">
    <source>
        <dbReference type="Proteomes" id="UP000537260"/>
    </source>
</evidence>
<keyword evidence="6 13" id="KW-0808">Transferase</keyword>
<dbReference type="GO" id="GO:0016036">
    <property type="term" value="P:cellular response to phosphate starvation"/>
    <property type="evidence" value="ECO:0007669"/>
    <property type="project" value="TreeGrafter"/>
</dbReference>
<dbReference type="AlphaFoldDB" id="A0A7Z0J8A7"/>
<evidence type="ECO:0000259" key="12">
    <source>
        <dbReference type="PROSITE" id="PS50109"/>
    </source>
</evidence>
<evidence type="ECO:0000256" key="2">
    <source>
        <dbReference type="ARBA" id="ARBA00001968"/>
    </source>
</evidence>
<feature type="domain" description="Histidine kinase" evidence="12">
    <location>
        <begin position="157"/>
        <end position="373"/>
    </location>
</feature>
<dbReference type="SMART" id="SM00387">
    <property type="entry name" value="HATPase_c"/>
    <property type="match status" value="1"/>
</dbReference>
<dbReference type="GO" id="GO:0000155">
    <property type="term" value="F:phosphorelay sensor kinase activity"/>
    <property type="evidence" value="ECO:0007669"/>
    <property type="project" value="InterPro"/>
</dbReference>
<dbReference type="Pfam" id="PF02518">
    <property type="entry name" value="HATPase_c"/>
    <property type="match status" value="1"/>
</dbReference>
<evidence type="ECO:0000256" key="9">
    <source>
        <dbReference type="ARBA" id="ARBA00023136"/>
    </source>
</evidence>
<dbReference type="Pfam" id="PF00512">
    <property type="entry name" value="HisKA"/>
    <property type="match status" value="1"/>
</dbReference>
<comment type="catalytic activity">
    <reaction evidence="1">
        <text>ATP + protein L-histidine = ADP + protein N-phospho-L-histidine.</text>
        <dbReference type="EC" id="2.7.13.3"/>
    </reaction>
</comment>
<organism evidence="13 14">
    <name type="scientific">Glaciibacter psychrotolerans</name>
    <dbReference type="NCBI Taxonomy" id="670054"/>
    <lineage>
        <taxon>Bacteria</taxon>
        <taxon>Bacillati</taxon>
        <taxon>Actinomycetota</taxon>
        <taxon>Actinomycetes</taxon>
        <taxon>Micrococcales</taxon>
        <taxon>Microbacteriaceae</taxon>
        <taxon>Glaciibacter</taxon>
    </lineage>
</organism>
<dbReference type="EMBL" id="JACCFM010000001">
    <property type="protein sequence ID" value="NYJ21709.1"/>
    <property type="molecule type" value="Genomic_DNA"/>
</dbReference>
<keyword evidence="7 13" id="KW-0418">Kinase</keyword>
<dbReference type="CDD" id="cd00082">
    <property type="entry name" value="HisKA"/>
    <property type="match status" value="1"/>
</dbReference>
<evidence type="ECO:0000256" key="1">
    <source>
        <dbReference type="ARBA" id="ARBA00000085"/>
    </source>
</evidence>
<dbReference type="PANTHER" id="PTHR45453:SF1">
    <property type="entry name" value="PHOSPHATE REGULON SENSOR PROTEIN PHOR"/>
    <property type="match status" value="1"/>
</dbReference>
<comment type="cofactor">
    <cofactor evidence="2">
        <name>a divalent metal cation</name>
        <dbReference type="ChEBI" id="CHEBI:60240"/>
    </cofactor>
</comment>
<dbReference type="CDD" id="cd00075">
    <property type="entry name" value="HATPase"/>
    <property type="match status" value="1"/>
</dbReference>
<evidence type="ECO:0000256" key="10">
    <source>
        <dbReference type="ARBA" id="ARBA00039401"/>
    </source>
</evidence>
<dbReference type="InterPro" id="IPR036890">
    <property type="entry name" value="HATPase_C_sf"/>
</dbReference>
<dbReference type="InterPro" id="IPR003661">
    <property type="entry name" value="HisK_dim/P_dom"/>
</dbReference>
<dbReference type="PANTHER" id="PTHR45453">
    <property type="entry name" value="PHOSPHATE REGULON SENSOR PROTEIN PHOR"/>
    <property type="match status" value="1"/>
</dbReference>
<comment type="caution">
    <text evidence="13">The sequence shown here is derived from an EMBL/GenBank/DDBJ whole genome shotgun (WGS) entry which is preliminary data.</text>
</comment>
<dbReference type="Gene3D" id="3.30.565.10">
    <property type="entry name" value="Histidine kinase-like ATPase, C-terminal domain"/>
    <property type="match status" value="1"/>
</dbReference>
<dbReference type="InterPro" id="IPR036097">
    <property type="entry name" value="HisK_dim/P_sf"/>
</dbReference>
<reference evidence="13 14" key="1">
    <citation type="submission" date="2020-07" db="EMBL/GenBank/DDBJ databases">
        <title>Sequencing the genomes of 1000 actinobacteria strains.</title>
        <authorList>
            <person name="Klenk H.-P."/>
        </authorList>
    </citation>
    <scope>NUCLEOTIDE SEQUENCE [LARGE SCALE GENOMIC DNA]</scope>
    <source>
        <strain evidence="13 14">LI1</strain>
    </source>
</reference>
<dbReference type="Proteomes" id="UP000537260">
    <property type="component" value="Unassembled WGS sequence"/>
</dbReference>
<dbReference type="SMART" id="SM00388">
    <property type="entry name" value="HisKA"/>
    <property type="match status" value="1"/>
</dbReference>
<dbReference type="InterPro" id="IPR003594">
    <property type="entry name" value="HATPase_dom"/>
</dbReference>
<keyword evidence="5" id="KW-0597">Phosphoprotein</keyword>
<protein>
    <recommendedName>
        <fullName evidence="10">Sensor-like histidine kinase SenX3</fullName>
        <ecNumber evidence="4">2.7.13.3</ecNumber>
    </recommendedName>
</protein>
<name>A0A7Z0J8A7_9MICO</name>
<feature type="compositionally biased region" description="Pro residues" evidence="11">
    <location>
        <begin position="372"/>
        <end position="381"/>
    </location>
</feature>
<dbReference type="GO" id="GO:0004721">
    <property type="term" value="F:phosphoprotein phosphatase activity"/>
    <property type="evidence" value="ECO:0007669"/>
    <property type="project" value="TreeGrafter"/>
</dbReference>